<evidence type="ECO:0000313" key="2">
    <source>
        <dbReference type="EMBL" id="RYN30983.1"/>
    </source>
</evidence>
<reference evidence="2" key="1">
    <citation type="submission" date="2017-10" db="EMBL/GenBank/DDBJ databases">
        <authorList>
            <person name="Armitage A.D."/>
            <person name="Barbara D.J."/>
            <person name="Woodhall J.W."/>
            <person name="Sreenivasaprasad S."/>
            <person name="Lane C.R."/>
            <person name="Clarkson J.P."/>
            <person name="Harrison R.J."/>
        </authorList>
    </citation>
    <scope>NUCLEOTIDE SEQUENCE</scope>
    <source>
        <strain evidence="2">FERA 1164</strain>
        <strain evidence="3">FERA 635</strain>
    </source>
</reference>
<feature type="compositionally biased region" description="Polar residues" evidence="1">
    <location>
        <begin position="218"/>
        <end position="230"/>
    </location>
</feature>
<reference evidence="2" key="2">
    <citation type="journal article" date="2019" name="bioRxiv">
        <title>Genomics, evolutionary history and diagnostics of the Alternaria alternata species group including apple and Asian pear pathotypes.</title>
        <authorList>
            <person name="Armitage A.D."/>
            <person name="Cockerton H.M."/>
            <person name="Sreenivasaprasad S."/>
            <person name="Woodhall J.W."/>
            <person name="Lane C.R."/>
            <person name="Harrison R.J."/>
            <person name="Clarkson J.P."/>
        </authorList>
    </citation>
    <scope>NUCLEOTIDE SEQUENCE</scope>
    <source>
        <strain evidence="2">FERA 1164</strain>
        <strain evidence="3">FERA 635</strain>
    </source>
</reference>
<dbReference type="EMBL" id="PDXB01000009">
    <property type="protein sequence ID" value="RYN30983.1"/>
    <property type="molecule type" value="Genomic_DNA"/>
</dbReference>
<feature type="compositionally biased region" description="Basic and acidic residues" evidence="1">
    <location>
        <begin position="197"/>
        <end position="209"/>
    </location>
</feature>
<keyword evidence="5" id="KW-1185">Reference proteome</keyword>
<evidence type="ECO:0000256" key="1">
    <source>
        <dbReference type="SAM" id="MobiDB-lite"/>
    </source>
</evidence>
<dbReference type="Proteomes" id="UP000293195">
    <property type="component" value="Unassembled WGS sequence"/>
</dbReference>
<dbReference type="AlphaFoldDB" id="A0AB37WLR9"/>
<name>A0AB37WLR9_9PLEO</name>
<feature type="region of interest" description="Disordered" evidence="1">
    <location>
        <begin position="180"/>
        <end position="247"/>
    </location>
</feature>
<comment type="caution">
    <text evidence="2">The sequence shown here is derived from an EMBL/GenBank/DDBJ whole genome shotgun (WGS) entry which is preliminary data.</text>
</comment>
<evidence type="ECO:0000313" key="4">
    <source>
        <dbReference type="Proteomes" id="UP000292340"/>
    </source>
</evidence>
<accession>A0AB37WLR9</accession>
<evidence type="ECO:0000313" key="5">
    <source>
        <dbReference type="Proteomes" id="UP000293195"/>
    </source>
</evidence>
<sequence length="284" mass="32540">MDLIQEVIAEIESHEPGDQFPYLQDSQGILNIANGDFFPLFWRSWTKVLKPLLIKRSFKATGIHSPNSEVVLKKFAKEGSDSEGNSTSLLSSEDWLKLKLIVRREVKDQSSKDVKKLQRSLHHIATQNTLLLGEVRRLRQSLAIKKRRETKSYTLQLKDHPKYYRGAVWWSPKCVKRARDDKVSQQQQAAKSVKREKRQEEKRKEDAAKLAKKKHQELINNTKKLIQLSQKGKRKASQPCKLAPKRQKRIGVAPAVVGVASVAPATPARSRRSRPIQPTKKLFN</sequence>
<organism evidence="2 4">
    <name type="scientific">Alternaria tenuissima</name>
    <dbReference type="NCBI Taxonomy" id="119927"/>
    <lineage>
        <taxon>Eukaryota</taxon>
        <taxon>Fungi</taxon>
        <taxon>Dikarya</taxon>
        <taxon>Ascomycota</taxon>
        <taxon>Pezizomycotina</taxon>
        <taxon>Dothideomycetes</taxon>
        <taxon>Pleosporomycetidae</taxon>
        <taxon>Pleosporales</taxon>
        <taxon>Pleosporineae</taxon>
        <taxon>Pleosporaceae</taxon>
        <taxon>Alternaria</taxon>
        <taxon>Alternaria sect. Alternaria</taxon>
        <taxon>Alternaria alternata complex</taxon>
    </lineage>
</organism>
<feature type="region of interest" description="Disordered" evidence="1">
    <location>
        <begin position="261"/>
        <end position="284"/>
    </location>
</feature>
<dbReference type="EMBL" id="PDXF01000086">
    <property type="protein sequence ID" value="RYN89337.1"/>
    <property type="molecule type" value="Genomic_DNA"/>
</dbReference>
<gene>
    <name evidence="2" type="ORF">AA0115_g4698</name>
    <name evidence="3" type="ORF">AA0119_g11426</name>
</gene>
<dbReference type="Proteomes" id="UP000292340">
    <property type="component" value="Unassembled WGS sequence"/>
</dbReference>
<proteinExistence type="predicted"/>
<protein>
    <submittedName>
        <fullName evidence="2">Uncharacterized protein</fullName>
    </submittedName>
</protein>
<evidence type="ECO:0000313" key="3">
    <source>
        <dbReference type="EMBL" id="RYN89337.1"/>
    </source>
</evidence>